<reference evidence="1 2" key="1">
    <citation type="submission" date="2020-12" db="EMBL/GenBank/DDBJ databases">
        <title>A novel species.</title>
        <authorList>
            <person name="Li K."/>
        </authorList>
    </citation>
    <scope>NUCLEOTIDE SEQUENCE [LARGE SCALE GENOMIC DNA]</scope>
    <source>
        <strain evidence="1 2">ZYC-3</strain>
    </source>
</reference>
<evidence type="ECO:0008006" key="3">
    <source>
        <dbReference type="Google" id="ProtNLM"/>
    </source>
</evidence>
<evidence type="ECO:0000313" key="1">
    <source>
        <dbReference type="EMBL" id="QQM42462.1"/>
    </source>
</evidence>
<dbReference type="AlphaFoldDB" id="A0A7T7I812"/>
<gene>
    <name evidence="1" type="ORF">JEQ17_25545</name>
</gene>
<dbReference type="Pfam" id="PF15956">
    <property type="entry name" value="DUF4760"/>
    <property type="match status" value="1"/>
</dbReference>
<organism evidence="1 2">
    <name type="scientific">Streptomyces liliifuscus</name>
    <dbReference type="NCBI Taxonomy" id="2797636"/>
    <lineage>
        <taxon>Bacteria</taxon>
        <taxon>Bacillati</taxon>
        <taxon>Actinomycetota</taxon>
        <taxon>Actinomycetes</taxon>
        <taxon>Kitasatosporales</taxon>
        <taxon>Streptomycetaceae</taxon>
        <taxon>Streptomyces</taxon>
    </lineage>
</organism>
<sequence length="170" mass="19296">MVLNVVTLFVSVTALVTSAWLARSQLMSARKSTVLAMILEGFKDSRGDDYLEAVEYVLYRLAVEHPQPVSYLQLPEEAKRHVQRIGLFYNDLGKLVAHGIIDESLIIGLYGRSLLRAWIVLAPFVYLERQAHRRNTMPYFEDIAWRASNTPPEVVYRKLGLHAFPPTAAP</sequence>
<name>A0A7T7I812_9ACTN</name>
<protein>
    <recommendedName>
        <fullName evidence="3">DUF4760 domain-containing protein</fullName>
    </recommendedName>
</protein>
<dbReference type="EMBL" id="CP066831">
    <property type="protein sequence ID" value="QQM42462.1"/>
    <property type="molecule type" value="Genomic_DNA"/>
</dbReference>
<keyword evidence="2" id="KW-1185">Reference proteome</keyword>
<evidence type="ECO:0000313" key="2">
    <source>
        <dbReference type="Proteomes" id="UP000595636"/>
    </source>
</evidence>
<dbReference type="InterPro" id="IPR031876">
    <property type="entry name" value="DUF4760"/>
</dbReference>
<dbReference type="Proteomes" id="UP000595636">
    <property type="component" value="Chromosome"/>
</dbReference>
<proteinExistence type="predicted"/>
<dbReference type="KEGG" id="slf:JEQ17_25545"/>
<accession>A0A7T7I812</accession>
<dbReference type="RefSeq" id="WP_200397385.1">
    <property type="nucleotide sequence ID" value="NZ_CP066831.1"/>
</dbReference>